<feature type="chain" id="PRO_5045682590" evidence="1">
    <location>
        <begin position="22"/>
        <end position="145"/>
    </location>
</feature>
<accession>A0ABT5HS38</accession>
<keyword evidence="1" id="KW-0732">Signal</keyword>
<feature type="signal peptide" evidence="1">
    <location>
        <begin position="1"/>
        <end position="21"/>
    </location>
</feature>
<dbReference type="Proteomes" id="UP001214854">
    <property type="component" value="Unassembled WGS sequence"/>
</dbReference>
<protein>
    <submittedName>
        <fullName evidence="2">Uncharacterized protein</fullName>
    </submittedName>
</protein>
<reference evidence="2 3" key="1">
    <citation type="submission" date="2023-01" db="EMBL/GenBank/DDBJ databases">
        <title>Novel species of the genus Asticcacaulis isolated from rivers.</title>
        <authorList>
            <person name="Lu H."/>
        </authorList>
    </citation>
    <scope>NUCLEOTIDE SEQUENCE [LARGE SCALE GENOMIC DNA]</scope>
    <source>
        <strain evidence="2 3">BYS171W</strain>
    </source>
</reference>
<evidence type="ECO:0000313" key="3">
    <source>
        <dbReference type="Proteomes" id="UP001214854"/>
    </source>
</evidence>
<dbReference type="EMBL" id="JAQQKX010000003">
    <property type="protein sequence ID" value="MDC7682655.1"/>
    <property type="molecule type" value="Genomic_DNA"/>
</dbReference>
<evidence type="ECO:0000256" key="1">
    <source>
        <dbReference type="SAM" id="SignalP"/>
    </source>
</evidence>
<comment type="caution">
    <text evidence="2">The sequence shown here is derived from an EMBL/GenBank/DDBJ whole genome shotgun (WGS) entry which is preliminary data.</text>
</comment>
<keyword evidence="3" id="KW-1185">Reference proteome</keyword>
<name>A0ABT5HS38_9CAUL</name>
<proteinExistence type="predicted"/>
<evidence type="ECO:0000313" key="2">
    <source>
        <dbReference type="EMBL" id="MDC7682655.1"/>
    </source>
</evidence>
<sequence length="145" mass="16043">MRGVGLFVGIALVLVPTAMTAAEKGKVSAVTLSDDDFSHGQLVQINDERRPFRFDYWDFKPEFQALTTPEGGQGGGYSLESMVIAALEISDQKIAVDFDSEGDCFVAWGDKEELRVVARIVLRITSDNDYAKMVMKHAVARGYFE</sequence>
<organism evidence="2 3">
    <name type="scientific">Asticcacaulis aquaticus</name>
    <dbReference type="NCBI Taxonomy" id="2984212"/>
    <lineage>
        <taxon>Bacteria</taxon>
        <taxon>Pseudomonadati</taxon>
        <taxon>Pseudomonadota</taxon>
        <taxon>Alphaproteobacteria</taxon>
        <taxon>Caulobacterales</taxon>
        <taxon>Caulobacteraceae</taxon>
        <taxon>Asticcacaulis</taxon>
    </lineage>
</organism>
<gene>
    <name evidence="2" type="ORF">PQU92_05170</name>
</gene>
<dbReference type="RefSeq" id="WP_272747140.1">
    <property type="nucleotide sequence ID" value="NZ_JAQQKX010000003.1"/>
</dbReference>